<dbReference type="SUPFAM" id="SSF53448">
    <property type="entry name" value="Nucleotide-diphospho-sugar transferases"/>
    <property type="match status" value="1"/>
</dbReference>
<feature type="compositionally biased region" description="Basic and acidic residues" evidence="10">
    <location>
        <begin position="60"/>
        <end position="75"/>
    </location>
</feature>
<evidence type="ECO:0000256" key="5">
    <source>
        <dbReference type="ARBA" id="ARBA00022679"/>
    </source>
</evidence>
<feature type="compositionally biased region" description="Polar residues" evidence="10">
    <location>
        <begin position="101"/>
        <end position="113"/>
    </location>
</feature>
<evidence type="ECO:0000256" key="2">
    <source>
        <dbReference type="ARBA" id="ARBA00012543"/>
    </source>
</evidence>
<feature type="compositionally biased region" description="Basic residues" evidence="10">
    <location>
        <begin position="153"/>
        <end position="169"/>
    </location>
</feature>
<keyword evidence="4" id="KW-0328">Glycosyltransferase</keyword>
<feature type="domain" description="Chitin synthase 4-like" evidence="12">
    <location>
        <begin position="386"/>
        <end position="465"/>
    </location>
</feature>
<keyword evidence="5" id="KW-0808">Transferase</keyword>
<dbReference type="GO" id="GO:0004100">
    <property type="term" value="F:chitin synthase activity"/>
    <property type="evidence" value="ECO:0007669"/>
    <property type="project" value="UniProtKB-EC"/>
</dbReference>
<comment type="subcellular location">
    <subcellularLocation>
        <location evidence="1">Cell membrane</location>
        <topology evidence="1">Multi-pass membrane protein</topology>
    </subcellularLocation>
</comment>
<evidence type="ECO:0000256" key="11">
    <source>
        <dbReference type="SAM" id="Phobius"/>
    </source>
</evidence>
<dbReference type="PANTHER" id="PTHR22914:SF16">
    <property type="entry name" value="CHITIN SYNTHASE 3"/>
    <property type="match status" value="1"/>
</dbReference>
<feature type="transmembrane region" description="Helical" evidence="11">
    <location>
        <begin position="1045"/>
        <end position="1067"/>
    </location>
</feature>
<dbReference type="PANTHER" id="PTHR22914">
    <property type="entry name" value="CHITIN SYNTHASE"/>
    <property type="match status" value="1"/>
</dbReference>
<keyword evidence="6 11" id="KW-0812">Transmembrane</keyword>
<dbReference type="AlphaFoldDB" id="A0A9W9TE01"/>
<evidence type="ECO:0000256" key="1">
    <source>
        <dbReference type="ARBA" id="ARBA00004651"/>
    </source>
</evidence>
<evidence type="ECO:0000256" key="8">
    <source>
        <dbReference type="ARBA" id="ARBA00023136"/>
    </source>
</evidence>
<feature type="transmembrane region" description="Helical" evidence="11">
    <location>
        <begin position="1105"/>
        <end position="1129"/>
    </location>
</feature>
<keyword evidence="14" id="KW-1185">Reference proteome</keyword>
<evidence type="ECO:0000259" key="12">
    <source>
        <dbReference type="Pfam" id="PF22997"/>
    </source>
</evidence>
<dbReference type="Pfam" id="PF22997">
    <property type="entry name" value="CHS4"/>
    <property type="match status" value="1"/>
</dbReference>
<dbReference type="GO" id="GO:0006031">
    <property type="term" value="P:chitin biosynthetic process"/>
    <property type="evidence" value="ECO:0007669"/>
    <property type="project" value="TreeGrafter"/>
</dbReference>
<reference evidence="13" key="1">
    <citation type="submission" date="2022-12" db="EMBL/GenBank/DDBJ databases">
        <authorList>
            <person name="Petersen C."/>
        </authorList>
    </citation>
    <scope>NUCLEOTIDE SEQUENCE</scope>
    <source>
        <strain evidence="13">IBT 15544</strain>
    </source>
</reference>
<feature type="transmembrane region" description="Helical" evidence="11">
    <location>
        <begin position="226"/>
        <end position="248"/>
    </location>
</feature>
<dbReference type="OrthoDB" id="370884at2759"/>
<dbReference type="InterPro" id="IPR054295">
    <property type="entry name" value="CHS4-like_dom"/>
</dbReference>
<evidence type="ECO:0000256" key="4">
    <source>
        <dbReference type="ARBA" id="ARBA00022676"/>
    </source>
</evidence>
<dbReference type="RefSeq" id="XP_058312663.1">
    <property type="nucleotide sequence ID" value="XM_058447252.1"/>
</dbReference>
<feature type="transmembrane region" description="Helical" evidence="11">
    <location>
        <begin position="1079"/>
        <end position="1098"/>
    </location>
</feature>
<dbReference type="InterPro" id="IPR004835">
    <property type="entry name" value="Chitin_synth"/>
</dbReference>
<evidence type="ECO:0000256" key="10">
    <source>
        <dbReference type="SAM" id="MobiDB-lite"/>
    </source>
</evidence>
<gene>
    <name evidence="13" type="ORF">N7498_000189</name>
</gene>
<feature type="compositionally biased region" description="Basic residues" evidence="10">
    <location>
        <begin position="46"/>
        <end position="59"/>
    </location>
</feature>
<evidence type="ECO:0000256" key="7">
    <source>
        <dbReference type="ARBA" id="ARBA00022989"/>
    </source>
</evidence>
<accession>A0A9W9TE01</accession>
<feature type="region of interest" description="Disordered" evidence="10">
    <location>
        <begin position="1"/>
        <end position="184"/>
    </location>
</feature>
<dbReference type="InterPro" id="IPR029044">
    <property type="entry name" value="Nucleotide-diphossugar_trans"/>
</dbReference>
<dbReference type="CDD" id="cd04190">
    <property type="entry name" value="Chitin_synth_C"/>
    <property type="match status" value="1"/>
</dbReference>
<evidence type="ECO:0000313" key="13">
    <source>
        <dbReference type="EMBL" id="KAJ5218090.1"/>
    </source>
</evidence>
<sequence>MSLPQRPGKASPRRDERSAFREGSRRHRRRDIEAGAYTDDPQRSPSSHRRHRRHSHSHRRGADTDEERMERGGDVKRKKNLVKPERRHVDREHRDYHYRQRSQQMPTYPSATGNDPLLDRDGEAETNSSRSMDMKTKEDLYGNINKPMDRAPSRHRSKKKKRSSSRRVSKSASAQEKERQKALEAARPPDLWTTYCALVSCLVPDFVLKCFGMPQKEQRTAWREKIGLISIILMIAAFVGFLTFGFTATVCGTPPVRLKVNEVSSGYMIFHGMAYDLMGTKHPAAEGIPAGTNVLYDLPHKYGGQDGSFMFQQVNGACKGLITAVDGGGVPTNSKGDLGWYFPCNAFNQDGSSEPNLTTPYYLGWACHTSAAARNPFYSLHSSGDVYYTWEDTRNKSRNLAVYSGNVLDLDLLRWFNTSQVSYPAQFDQLRENPAVRGVDLTYYLQSGDQKQIGKCLEQIIKVGSIDTDTVGCIASRVVLYVALIFILSIVVLKFGFALLFQWFLAPKFAAQKTSMSSDARTRHQQIEDWSNDIYRPGPRVADPPVPSVSKRASFLPTTSRFSSPYNVNSPSGKQTSQFVTMASQNSTSRLMPSSTTTGTMYKMSHNGSGGTLSADPRGNPAASRTSLVPGQHDPGFSTIVSESEGPGPAGFIHEAVVPQPPPEWQPFGYPLAHSLCLVTCYSEGEDGIRSTLDSIAMTDYPNSHKTILVICDGIIKGKGEEFSTPDIVLGMMREHVIPPEDVQPFSYVAVASGSKRHNMSKVYTGFYDYGETSVIPPDRQQRVPMMVIVKCGTPAESTLSKPGNRGKRDSQIILMSFLQKVMFDERMTELEFEMFNGFWNVTGIPPDFYEVVLMVDADTKVFPDSLTHMVSAMVKDPEIMGLCGETKIANKTDSWVTMIQVFEYFISHHQAKSFESVFGGVTCLPGCFTMYRIKAPKGGQNYWVPILANPDIVEHYSENVVDTLHKKNLLLLGEDRYLTTLMLKTFPKRKQIFVPQAVCKTVVPDKFMVLLSQRRRWINSTVHNLLELVLVRDLCGTFCFSMQFVIFIELIGTLVLPAAIAFTVYVVVESIIRKPVQIIPLVLLALILGLPGVLIVVTAHRLVYVLWMLIYILSLPIWNFVLPTYAFWKFDDFSWGDTRKTAGEKDKGHGDTEGEFDSSKITMKRWRDFEKERRLRNTPWAQPQNGYSHYEMYSDY</sequence>
<evidence type="ECO:0000256" key="6">
    <source>
        <dbReference type="ARBA" id="ARBA00022692"/>
    </source>
</evidence>
<keyword evidence="8 11" id="KW-0472">Membrane</keyword>
<keyword evidence="9" id="KW-0325">Glycoprotein</keyword>
<feature type="region of interest" description="Disordered" evidence="10">
    <location>
        <begin position="609"/>
        <end position="633"/>
    </location>
</feature>
<feature type="compositionally biased region" description="Basic and acidic residues" evidence="10">
    <location>
        <begin position="12"/>
        <end position="23"/>
    </location>
</feature>
<comment type="caution">
    <text evidence="13">The sequence shown here is derived from an EMBL/GenBank/DDBJ whole genome shotgun (WGS) entry which is preliminary data.</text>
</comment>
<organism evidence="13 14">
    <name type="scientific">Penicillium cinerascens</name>
    <dbReference type="NCBI Taxonomy" id="70096"/>
    <lineage>
        <taxon>Eukaryota</taxon>
        <taxon>Fungi</taxon>
        <taxon>Dikarya</taxon>
        <taxon>Ascomycota</taxon>
        <taxon>Pezizomycotina</taxon>
        <taxon>Eurotiomycetes</taxon>
        <taxon>Eurotiomycetidae</taxon>
        <taxon>Eurotiales</taxon>
        <taxon>Aspergillaceae</taxon>
        <taxon>Penicillium</taxon>
    </lineage>
</organism>
<dbReference type="EMBL" id="JAPQKR010000004">
    <property type="protein sequence ID" value="KAJ5218090.1"/>
    <property type="molecule type" value="Genomic_DNA"/>
</dbReference>
<dbReference type="Gene3D" id="3.90.550.10">
    <property type="entry name" value="Spore Coat Polysaccharide Biosynthesis Protein SpsA, Chain A"/>
    <property type="match status" value="1"/>
</dbReference>
<evidence type="ECO:0000313" key="14">
    <source>
        <dbReference type="Proteomes" id="UP001150904"/>
    </source>
</evidence>
<dbReference type="Proteomes" id="UP001150904">
    <property type="component" value="Unassembled WGS sequence"/>
</dbReference>
<protein>
    <recommendedName>
        <fullName evidence="2">chitin synthase</fullName>
        <ecNumber evidence="2">2.4.1.16</ecNumber>
    </recommendedName>
</protein>
<keyword evidence="7 11" id="KW-1133">Transmembrane helix</keyword>
<dbReference type="GeneID" id="83174552"/>
<feature type="compositionally biased region" description="Basic and acidic residues" evidence="10">
    <location>
        <begin position="175"/>
        <end position="184"/>
    </location>
</feature>
<name>A0A9W9TE01_9EURO</name>
<dbReference type="GO" id="GO:0005886">
    <property type="term" value="C:plasma membrane"/>
    <property type="evidence" value="ECO:0007669"/>
    <property type="project" value="UniProtKB-SubCell"/>
</dbReference>
<keyword evidence="3" id="KW-1003">Cell membrane</keyword>
<dbReference type="EC" id="2.4.1.16" evidence="2"/>
<dbReference type="Pfam" id="PF03142">
    <property type="entry name" value="Chitin_synth_2"/>
    <property type="match status" value="1"/>
</dbReference>
<feature type="compositionally biased region" description="Basic and acidic residues" evidence="10">
    <location>
        <begin position="82"/>
        <end position="98"/>
    </location>
</feature>
<evidence type="ECO:0000256" key="3">
    <source>
        <dbReference type="ARBA" id="ARBA00022475"/>
    </source>
</evidence>
<reference evidence="13" key="2">
    <citation type="journal article" date="2023" name="IMA Fungus">
        <title>Comparative genomic study of the Penicillium genus elucidates a diverse pangenome and 15 lateral gene transfer events.</title>
        <authorList>
            <person name="Petersen C."/>
            <person name="Sorensen T."/>
            <person name="Nielsen M.R."/>
            <person name="Sondergaard T.E."/>
            <person name="Sorensen J.L."/>
            <person name="Fitzpatrick D.A."/>
            <person name="Frisvad J.C."/>
            <person name="Nielsen K.L."/>
        </authorList>
    </citation>
    <scope>NUCLEOTIDE SEQUENCE</scope>
    <source>
        <strain evidence="13">IBT 15544</strain>
    </source>
</reference>
<dbReference type="GO" id="GO:0030428">
    <property type="term" value="C:cell septum"/>
    <property type="evidence" value="ECO:0007669"/>
    <property type="project" value="TreeGrafter"/>
</dbReference>
<proteinExistence type="predicted"/>
<feature type="transmembrane region" description="Helical" evidence="11">
    <location>
        <begin position="478"/>
        <end position="506"/>
    </location>
</feature>
<evidence type="ECO:0000256" key="9">
    <source>
        <dbReference type="ARBA" id="ARBA00023180"/>
    </source>
</evidence>